<sequence>MTTEPKDTAVWYLRMFSYLLILCGLFGLVTGAVVLYQAVADGSVDGIVLSLGSVALGLSLMAANAITLAAGLLGRATSRNPRRTPSLFTVALAGIAATLLGLGLCSATGAGMPTSLLFNGLIMIIGAVIAHNLRNGAE</sequence>
<feature type="transmembrane region" description="Helical" evidence="1">
    <location>
        <begin position="12"/>
        <end position="35"/>
    </location>
</feature>
<keyword evidence="1" id="KW-1133">Transmembrane helix</keyword>
<gene>
    <name evidence="2" type="ORF">F8D48_07975</name>
</gene>
<evidence type="ECO:0000313" key="3">
    <source>
        <dbReference type="Proteomes" id="UP000479639"/>
    </source>
</evidence>
<reference evidence="2 3" key="1">
    <citation type="submission" date="2019-09" db="EMBL/GenBank/DDBJ databases">
        <title>Whole genome shotgun sequencing (WGS) of Ellagibacter isourolithinifaciens DSM 104140(T) and Adlercreutzia muris DSM 29508(T).</title>
        <authorList>
            <person name="Stoll D.A."/>
            <person name="Danylec N."/>
            <person name="Huch M."/>
        </authorList>
    </citation>
    <scope>NUCLEOTIDE SEQUENCE [LARGE SCALE GENOMIC DNA]</scope>
    <source>
        <strain evidence="2 3">DSM 29508</strain>
    </source>
</reference>
<dbReference type="RefSeq" id="WP_151431041.1">
    <property type="nucleotide sequence ID" value="NZ_JANJZI010000011.1"/>
</dbReference>
<dbReference type="Proteomes" id="UP000479639">
    <property type="component" value="Unassembled WGS sequence"/>
</dbReference>
<keyword evidence="3" id="KW-1185">Reference proteome</keyword>
<proteinExistence type="predicted"/>
<dbReference type="EMBL" id="WAJS01000023">
    <property type="protein sequence ID" value="KAB1645378.1"/>
    <property type="molecule type" value="Genomic_DNA"/>
</dbReference>
<accession>A0A7C8BR54</accession>
<evidence type="ECO:0000256" key="1">
    <source>
        <dbReference type="SAM" id="Phobius"/>
    </source>
</evidence>
<organism evidence="2 3">
    <name type="scientific">Adlercreutzia muris</name>
    <dbReference type="NCBI Taxonomy" id="1796610"/>
    <lineage>
        <taxon>Bacteria</taxon>
        <taxon>Bacillati</taxon>
        <taxon>Actinomycetota</taxon>
        <taxon>Coriobacteriia</taxon>
        <taxon>Eggerthellales</taxon>
        <taxon>Eggerthellaceae</taxon>
        <taxon>Adlercreutzia</taxon>
    </lineage>
</organism>
<feature type="transmembrane region" description="Helical" evidence="1">
    <location>
        <begin position="47"/>
        <end position="74"/>
    </location>
</feature>
<evidence type="ECO:0000313" key="2">
    <source>
        <dbReference type="EMBL" id="KAB1645378.1"/>
    </source>
</evidence>
<comment type="caution">
    <text evidence="2">The sequence shown here is derived from an EMBL/GenBank/DDBJ whole genome shotgun (WGS) entry which is preliminary data.</text>
</comment>
<dbReference type="AlphaFoldDB" id="A0A7C8BR54"/>
<keyword evidence="1" id="KW-0472">Membrane</keyword>
<feature type="transmembrane region" description="Helical" evidence="1">
    <location>
        <begin position="116"/>
        <end position="133"/>
    </location>
</feature>
<protein>
    <submittedName>
        <fullName evidence="2">Uncharacterized protein</fullName>
    </submittedName>
</protein>
<feature type="transmembrane region" description="Helical" evidence="1">
    <location>
        <begin position="86"/>
        <end position="110"/>
    </location>
</feature>
<keyword evidence="1" id="KW-0812">Transmembrane</keyword>
<name>A0A7C8BR54_9ACTN</name>